<gene>
    <name evidence="12" type="ORF">KFL_004120190</name>
</gene>
<feature type="region of interest" description="Disordered" evidence="11">
    <location>
        <begin position="173"/>
        <end position="221"/>
    </location>
</feature>
<keyword evidence="9" id="KW-0460">Magnesium</keyword>
<dbReference type="SUPFAM" id="SSF52540">
    <property type="entry name" value="P-loop containing nucleoside triphosphate hydrolases"/>
    <property type="match status" value="1"/>
</dbReference>
<dbReference type="Pfam" id="PF02367">
    <property type="entry name" value="TsaE"/>
    <property type="match status" value="1"/>
</dbReference>
<evidence type="ECO:0000256" key="8">
    <source>
        <dbReference type="ARBA" id="ARBA00022840"/>
    </source>
</evidence>
<organism evidence="12 13">
    <name type="scientific">Klebsormidium nitens</name>
    <name type="common">Green alga</name>
    <name type="synonym">Ulothrix nitens</name>
    <dbReference type="NCBI Taxonomy" id="105231"/>
    <lineage>
        <taxon>Eukaryota</taxon>
        <taxon>Viridiplantae</taxon>
        <taxon>Streptophyta</taxon>
        <taxon>Klebsormidiophyceae</taxon>
        <taxon>Klebsormidiales</taxon>
        <taxon>Klebsormidiaceae</taxon>
        <taxon>Klebsormidium</taxon>
    </lineage>
</organism>
<dbReference type="PANTHER" id="PTHR33540">
    <property type="entry name" value="TRNA THREONYLCARBAMOYLADENOSINE BIOSYNTHESIS PROTEIN TSAE"/>
    <property type="match status" value="1"/>
</dbReference>
<evidence type="ECO:0000256" key="4">
    <source>
        <dbReference type="ARBA" id="ARBA00022490"/>
    </source>
</evidence>
<accession>A0A1Y1IGR6</accession>
<dbReference type="STRING" id="105231.A0A1Y1IGR6"/>
<evidence type="ECO:0000313" key="13">
    <source>
        <dbReference type="Proteomes" id="UP000054558"/>
    </source>
</evidence>
<dbReference type="GO" id="GO:0005524">
    <property type="term" value="F:ATP binding"/>
    <property type="evidence" value="ECO:0007669"/>
    <property type="project" value="UniProtKB-KW"/>
</dbReference>
<evidence type="ECO:0000256" key="7">
    <source>
        <dbReference type="ARBA" id="ARBA00022741"/>
    </source>
</evidence>
<dbReference type="GO" id="GO:0046872">
    <property type="term" value="F:metal ion binding"/>
    <property type="evidence" value="ECO:0007669"/>
    <property type="project" value="UniProtKB-KW"/>
</dbReference>
<dbReference type="AlphaFoldDB" id="A0A1Y1IGR6"/>
<evidence type="ECO:0000256" key="5">
    <source>
        <dbReference type="ARBA" id="ARBA00022694"/>
    </source>
</evidence>
<dbReference type="OrthoDB" id="507945at2759"/>
<proteinExistence type="inferred from homology"/>
<dbReference type="Proteomes" id="UP000054558">
    <property type="component" value="Unassembled WGS sequence"/>
</dbReference>
<keyword evidence="7" id="KW-0547">Nucleotide-binding</keyword>
<sequence>MLRDCAPTGGVAPSPPLAPAGVTFVSSGEDETGLLAQLLVQVSNPGDVICLYGQVGAGKSVFSRAFIRAVAADANLVVPSPTFLLQQVYEDHPGTPVHHFDLYRLTGPTENFERLGMEESYKTAISLIEWPECLGNNLPEEHLDIHIDMAPSQPGDQVISVSELAQLLQNSEPVLESSSRLPTATSSRQVADISDDDSDEDDLEEDAATDETYSDKRPRRFVLNPQGQSWARRLEKLLGRKQS</sequence>
<dbReference type="PANTHER" id="PTHR33540:SF2">
    <property type="entry name" value="TRNA THREONYLCARBAMOYLADENOSINE BIOSYNTHESIS PROTEIN TSAE"/>
    <property type="match status" value="1"/>
</dbReference>
<keyword evidence="13" id="KW-1185">Reference proteome</keyword>
<dbReference type="InterPro" id="IPR003442">
    <property type="entry name" value="T6A_TsaE"/>
</dbReference>
<keyword evidence="5" id="KW-0819">tRNA processing</keyword>
<comment type="subcellular location">
    <subcellularLocation>
        <location evidence="1">Cytoplasm</location>
    </subcellularLocation>
</comment>
<evidence type="ECO:0000256" key="2">
    <source>
        <dbReference type="ARBA" id="ARBA00007599"/>
    </source>
</evidence>
<evidence type="ECO:0000256" key="1">
    <source>
        <dbReference type="ARBA" id="ARBA00004496"/>
    </source>
</evidence>
<name>A0A1Y1IGR6_KLENI</name>
<feature type="compositionally biased region" description="Polar residues" evidence="11">
    <location>
        <begin position="173"/>
        <end position="189"/>
    </location>
</feature>
<evidence type="ECO:0000256" key="10">
    <source>
        <dbReference type="ARBA" id="ARBA00032441"/>
    </source>
</evidence>
<dbReference type="GO" id="GO:0005737">
    <property type="term" value="C:cytoplasm"/>
    <property type="evidence" value="ECO:0007669"/>
    <property type="project" value="UniProtKB-SubCell"/>
</dbReference>
<dbReference type="OMA" id="SWEERIT"/>
<dbReference type="InterPro" id="IPR027417">
    <property type="entry name" value="P-loop_NTPase"/>
</dbReference>
<dbReference type="EMBL" id="DF237361">
    <property type="protein sequence ID" value="GAQ88251.1"/>
    <property type="molecule type" value="Genomic_DNA"/>
</dbReference>
<evidence type="ECO:0000313" key="12">
    <source>
        <dbReference type="EMBL" id="GAQ88251.1"/>
    </source>
</evidence>
<dbReference type="NCBIfam" id="TIGR00150">
    <property type="entry name" value="T6A_YjeE"/>
    <property type="match status" value="1"/>
</dbReference>
<keyword evidence="6" id="KW-0479">Metal-binding</keyword>
<reference evidence="12 13" key="1">
    <citation type="journal article" date="2014" name="Nat. Commun.">
        <title>Klebsormidium flaccidum genome reveals primary factors for plant terrestrial adaptation.</title>
        <authorList>
            <person name="Hori K."/>
            <person name="Maruyama F."/>
            <person name="Fujisawa T."/>
            <person name="Togashi T."/>
            <person name="Yamamoto N."/>
            <person name="Seo M."/>
            <person name="Sato S."/>
            <person name="Yamada T."/>
            <person name="Mori H."/>
            <person name="Tajima N."/>
            <person name="Moriyama T."/>
            <person name="Ikeuchi M."/>
            <person name="Watanabe M."/>
            <person name="Wada H."/>
            <person name="Kobayashi K."/>
            <person name="Saito M."/>
            <person name="Masuda T."/>
            <person name="Sasaki-Sekimoto Y."/>
            <person name="Mashiguchi K."/>
            <person name="Awai K."/>
            <person name="Shimojima M."/>
            <person name="Masuda S."/>
            <person name="Iwai M."/>
            <person name="Nobusawa T."/>
            <person name="Narise T."/>
            <person name="Kondo S."/>
            <person name="Saito H."/>
            <person name="Sato R."/>
            <person name="Murakawa M."/>
            <person name="Ihara Y."/>
            <person name="Oshima-Yamada Y."/>
            <person name="Ohtaka K."/>
            <person name="Satoh M."/>
            <person name="Sonobe K."/>
            <person name="Ishii M."/>
            <person name="Ohtani R."/>
            <person name="Kanamori-Sato M."/>
            <person name="Honoki R."/>
            <person name="Miyazaki D."/>
            <person name="Mochizuki H."/>
            <person name="Umetsu J."/>
            <person name="Higashi K."/>
            <person name="Shibata D."/>
            <person name="Kamiya Y."/>
            <person name="Sato N."/>
            <person name="Nakamura Y."/>
            <person name="Tabata S."/>
            <person name="Ida S."/>
            <person name="Kurokawa K."/>
            <person name="Ohta H."/>
        </authorList>
    </citation>
    <scope>NUCLEOTIDE SEQUENCE [LARGE SCALE GENOMIC DNA]</scope>
    <source>
        <strain evidence="12 13">NIES-2285</strain>
    </source>
</reference>
<protein>
    <recommendedName>
        <fullName evidence="3">tRNA threonylcarbamoyladenosine biosynthesis protein TsaE</fullName>
    </recommendedName>
    <alternativeName>
        <fullName evidence="10">t(6)A37 threonylcarbamoyladenosine biosynthesis protein TsaE</fullName>
    </alternativeName>
</protein>
<feature type="compositionally biased region" description="Acidic residues" evidence="11">
    <location>
        <begin position="193"/>
        <end position="209"/>
    </location>
</feature>
<evidence type="ECO:0000256" key="6">
    <source>
        <dbReference type="ARBA" id="ARBA00022723"/>
    </source>
</evidence>
<dbReference type="Gene3D" id="3.40.50.300">
    <property type="entry name" value="P-loop containing nucleotide triphosphate hydrolases"/>
    <property type="match status" value="1"/>
</dbReference>
<keyword evidence="4" id="KW-0963">Cytoplasm</keyword>
<dbReference type="GO" id="GO:0002949">
    <property type="term" value="P:tRNA threonylcarbamoyladenosine modification"/>
    <property type="evidence" value="ECO:0007669"/>
    <property type="project" value="InterPro"/>
</dbReference>
<evidence type="ECO:0000256" key="9">
    <source>
        <dbReference type="ARBA" id="ARBA00022842"/>
    </source>
</evidence>
<keyword evidence="8" id="KW-0067">ATP-binding</keyword>
<evidence type="ECO:0000256" key="11">
    <source>
        <dbReference type="SAM" id="MobiDB-lite"/>
    </source>
</evidence>
<comment type="similarity">
    <text evidence="2">Belongs to the TsaE family.</text>
</comment>
<evidence type="ECO:0000256" key="3">
    <source>
        <dbReference type="ARBA" id="ARBA00019010"/>
    </source>
</evidence>